<dbReference type="AlphaFoldDB" id="A0A1J4KT64"/>
<dbReference type="Gene3D" id="3.40.50.300">
    <property type="entry name" value="P-loop containing nucleotide triphosphate hydrolases"/>
    <property type="match status" value="1"/>
</dbReference>
<evidence type="ECO:0000256" key="1">
    <source>
        <dbReference type="ARBA" id="ARBA00022741"/>
    </source>
</evidence>
<evidence type="ECO:0000313" key="2">
    <source>
        <dbReference type="EMBL" id="OHT14072.1"/>
    </source>
</evidence>
<proteinExistence type="predicted"/>
<dbReference type="SMART" id="SM00174">
    <property type="entry name" value="RHO"/>
    <property type="match status" value="1"/>
</dbReference>
<dbReference type="Pfam" id="PF00071">
    <property type="entry name" value="Ras"/>
    <property type="match status" value="1"/>
</dbReference>
<protein>
    <submittedName>
        <fullName evidence="2">Ras-related protein Rab-5B</fullName>
    </submittedName>
</protein>
<dbReference type="Proteomes" id="UP000179807">
    <property type="component" value="Unassembled WGS sequence"/>
</dbReference>
<dbReference type="GO" id="GO:0005525">
    <property type="term" value="F:GTP binding"/>
    <property type="evidence" value="ECO:0007669"/>
    <property type="project" value="InterPro"/>
</dbReference>
<dbReference type="SMART" id="SM00176">
    <property type="entry name" value="RAN"/>
    <property type="match status" value="1"/>
</dbReference>
<dbReference type="FunFam" id="3.40.50.300:FF:001462">
    <property type="entry name" value="Small GTP-binding protein, putative"/>
    <property type="match status" value="1"/>
</dbReference>
<dbReference type="InterPro" id="IPR001806">
    <property type="entry name" value="Small_GTPase"/>
</dbReference>
<dbReference type="PANTHER" id="PTHR47978">
    <property type="match status" value="1"/>
</dbReference>
<gene>
    <name evidence="2" type="primary">RAB5B</name>
    <name evidence="2" type="ORF">TRFO_15583</name>
</gene>
<reference evidence="2" key="1">
    <citation type="submission" date="2016-10" db="EMBL/GenBank/DDBJ databases">
        <authorList>
            <person name="Benchimol M."/>
            <person name="Almeida L.G."/>
            <person name="Vasconcelos A.T."/>
            <person name="Perreira-Neves A."/>
            <person name="Rosa I.A."/>
            <person name="Tasca T."/>
            <person name="Bogo M.R."/>
            <person name="de Souza W."/>
        </authorList>
    </citation>
    <scope>NUCLEOTIDE SEQUENCE [LARGE SCALE GENOMIC DNA]</scope>
    <source>
        <strain evidence="2">K</strain>
    </source>
</reference>
<name>A0A1J4KT64_9EUKA</name>
<dbReference type="RefSeq" id="XP_068367208.1">
    <property type="nucleotide sequence ID" value="XM_068498473.1"/>
</dbReference>
<dbReference type="SUPFAM" id="SSF52540">
    <property type="entry name" value="P-loop containing nucleoside triphosphate hydrolases"/>
    <property type="match status" value="1"/>
</dbReference>
<dbReference type="VEuPathDB" id="TrichDB:TRFO_15583"/>
<dbReference type="EMBL" id="MLAK01000422">
    <property type="protein sequence ID" value="OHT14072.1"/>
    <property type="molecule type" value="Genomic_DNA"/>
</dbReference>
<dbReference type="PROSITE" id="PS51421">
    <property type="entry name" value="RAS"/>
    <property type="match status" value="1"/>
</dbReference>
<dbReference type="InterPro" id="IPR005225">
    <property type="entry name" value="Small_GTP-bd"/>
</dbReference>
<evidence type="ECO:0000313" key="3">
    <source>
        <dbReference type="Proteomes" id="UP000179807"/>
    </source>
</evidence>
<dbReference type="InterPro" id="IPR027417">
    <property type="entry name" value="P-loop_NTPase"/>
</dbReference>
<dbReference type="SMART" id="SM00175">
    <property type="entry name" value="RAB"/>
    <property type="match status" value="1"/>
</dbReference>
<keyword evidence="1" id="KW-0547">Nucleotide-binding</keyword>
<dbReference type="CDD" id="cd00154">
    <property type="entry name" value="Rab"/>
    <property type="match status" value="1"/>
</dbReference>
<dbReference type="NCBIfam" id="TIGR00231">
    <property type="entry name" value="small_GTP"/>
    <property type="match status" value="1"/>
</dbReference>
<accession>A0A1J4KT64</accession>
<dbReference type="PROSITE" id="PS51419">
    <property type="entry name" value="RAB"/>
    <property type="match status" value="1"/>
</dbReference>
<dbReference type="PRINTS" id="PR00449">
    <property type="entry name" value="RASTRNSFRMNG"/>
</dbReference>
<keyword evidence="3" id="KW-1185">Reference proteome</keyword>
<dbReference type="GO" id="GO:0003924">
    <property type="term" value="F:GTPase activity"/>
    <property type="evidence" value="ECO:0007669"/>
    <property type="project" value="InterPro"/>
</dbReference>
<sequence>MKTDAESPEFKVVLIGDAYVGKTSIINRFYRDTFNSEEPPTIAAAYLQIPVKVNQQTAKLNIWDTAGHERFHCIVPLYARTADVLIVVFDITNSKTYQNAKVWFTNLSEEIGKTQISFLVGNKADLDSSKDCEVFSTWATENNIFFESTSALSGKNIDKLFSRIAEELLSMNSILLKSEKKVRPAEHVRNEEGSCC</sequence>
<organism evidence="2 3">
    <name type="scientific">Tritrichomonas foetus</name>
    <dbReference type="NCBI Taxonomy" id="1144522"/>
    <lineage>
        <taxon>Eukaryota</taxon>
        <taxon>Metamonada</taxon>
        <taxon>Parabasalia</taxon>
        <taxon>Tritrichomonadida</taxon>
        <taxon>Tritrichomonadidae</taxon>
        <taxon>Tritrichomonas</taxon>
    </lineage>
</organism>
<dbReference type="OrthoDB" id="63533at2759"/>
<dbReference type="GeneID" id="94833177"/>
<dbReference type="SMART" id="SM00173">
    <property type="entry name" value="RAS"/>
    <property type="match status" value="1"/>
</dbReference>
<comment type="caution">
    <text evidence="2">The sequence shown here is derived from an EMBL/GenBank/DDBJ whole genome shotgun (WGS) entry which is preliminary data.</text>
</comment>